<organism evidence="2 3">
    <name type="scientific">Tsukamurella soli</name>
    <dbReference type="NCBI Taxonomy" id="644556"/>
    <lineage>
        <taxon>Bacteria</taxon>
        <taxon>Bacillati</taxon>
        <taxon>Actinomycetota</taxon>
        <taxon>Actinomycetes</taxon>
        <taxon>Mycobacteriales</taxon>
        <taxon>Tsukamurellaceae</taxon>
        <taxon>Tsukamurella</taxon>
    </lineage>
</organism>
<dbReference type="RefSeq" id="WP_345002036.1">
    <property type="nucleotide sequence ID" value="NZ_BAABFR010000230.1"/>
</dbReference>
<name>A0ABP8KL85_9ACTN</name>
<accession>A0ABP8KL85</accession>
<sequence length="102" mass="10896">MTTTLQMEPGEMREVSRALAHMADTLRDAQRWAADGTAPAAAGYDEVSTGVARAVDETGRAQRAVSATVLRDLTDLAHAVGRHAELVARRDAETAEHLTARA</sequence>
<comment type="caution">
    <text evidence="2">The sequence shown here is derived from an EMBL/GenBank/DDBJ whole genome shotgun (WGS) entry which is preliminary data.</text>
</comment>
<proteinExistence type="predicted"/>
<gene>
    <name evidence="2" type="ORF">GCM10023147_52510</name>
</gene>
<protein>
    <recommendedName>
        <fullName evidence="1">PE domain-containing protein</fullName>
    </recommendedName>
</protein>
<evidence type="ECO:0000313" key="3">
    <source>
        <dbReference type="Proteomes" id="UP001500635"/>
    </source>
</evidence>
<dbReference type="EMBL" id="BAABFR010000230">
    <property type="protein sequence ID" value="GAA4408702.1"/>
    <property type="molecule type" value="Genomic_DNA"/>
</dbReference>
<dbReference type="Gene3D" id="1.10.287.850">
    <property type="entry name" value="HP0062-like domain"/>
    <property type="match status" value="1"/>
</dbReference>
<dbReference type="Proteomes" id="UP001500635">
    <property type="component" value="Unassembled WGS sequence"/>
</dbReference>
<reference evidence="3" key="1">
    <citation type="journal article" date="2019" name="Int. J. Syst. Evol. Microbiol.">
        <title>The Global Catalogue of Microorganisms (GCM) 10K type strain sequencing project: providing services to taxonomists for standard genome sequencing and annotation.</title>
        <authorList>
            <consortium name="The Broad Institute Genomics Platform"/>
            <consortium name="The Broad Institute Genome Sequencing Center for Infectious Disease"/>
            <person name="Wu L."/>
            <person name="Ma J."/>
        </authorList>
    </citation>
    <scope>NUCLEOTIDE SEQUENCE [LARGE SCALE GENOMIC DNA]</scope>
    <source>
        <strain evidence="3">JCM 17688</strain>
    </source>
</reference>
<feature type="domain" description="PE" evidence="1">
    <location>
        <begin position="5"/>
        <end position="93"/>
    </location>
</feature>
<evidence type="ECO:0000259" key="1">
    <source>
        <dbReference type="Pfam" id="PF00934"/>
    </source>
</evidence>
<keyword evidence="3" id="KW-1185">Reference proteome</keyword>
<dbReference type="InterPro" id="IPR000084">
    <property type="entry name" value="PE-PGRS_N"/>
</dbReference>
<dbReference type="Pfam" id="PF00934">
    <property type="entry name" value="PE"/>
    <property type="match status" value="1"/>
</dbReference>
<evidence type="ECO:0000313" key="2">
    <source>
        <dbReference type="EMBL" id="GAA4408702.1"/>
    </source>
</evidence>